<dbReference type="InterPro" id="IPR008930">
    <property type="entry name" value="Terpenoid_cyclase/PrenylTrfase"/>
</dbReference>
<evidence type="ECO:0008006" key="3">
    <source>
        <dbReference type="Google" id="ProtNLM"/>
    </source>
</evidence>
<protein>
    <recommendedName>
        <fullName evidence="3">Squalene cyclase C-terminal domain-containing protein</fullName>
    </recommendedName>
</protein>
<dbReference type="OrthoDB" id="260797at2"/>
<dbReference type="Gene3D" id="1.50.10.20">
    <property type="match status" value="1"/>
</dbReference>
<accession>A0A2S8FHK8</accession>
<dbReference type="EMBL" id="PUIB01000019">
    <property type="protein sequence ID" value="PQO31649.1"/>
    <property type="molecule type" value="Genomic_DNA"/>
</dbReference>
<reference evidence="1 2" key="1">
    <citation type="submission" date="2018-02" db="EMBL/GenBank/DDBJ databases">
        <title>Comparative genomes isolates from brazilian mangrove.</title>
        <authorList>
            <person name="Araujo J.E."/>
            <person name="Taketani R.G."/>
            <person name="Silva M.C.P."/>
            <person name="Loureco M.V."/>
            <person name="Andreote F.D."/>
        </authorList>
    </citation>
    <scope>NUCLEOTIDE SEQUENCE [LARGE SCALE GENOMIC DNA]</scope>
    <source>
        <strain evidence="1 2">NAP PRIS-MGV</strain>
    </source>
</reference>
<dbReference type="SUPFAM" id="SSF48239">
    <property type="entry name" value="Terpenoid cyclases/Protein prenyltransferases"/>
    <property type="match status" value="2"/>
</dbReference>
<proteinExistence type="predicted"/>
<sequence>MQRRQLLSSLLGTGLGIGLPFSLPSMNHGPGNQLQAGENPLLQDPTAQKAVHKGIAWMLSTIQRDGTVGTDRLYGPDLSCSSLTGLMFLSQGSTPYAGEYSKYARRVLNGVLDQVERRPLTAKVTDRTLVQRKIGSNADIFLATLFLSEVYFEVAEEEKLIHNSLQKLVDHICRYQQKDGTWGTESWAPILGTVLGWESLRSASSAGFEIHASADRVGEALMRELRKRPKEEDGWMHSFYKEASCLRVLYSMGYRDDPLFLNASEKLLKLITTDRRAFQYAGGEEYLAFYLVTQCMLSELRPSWKQWAPTVRRELVRTQNADGSWAGHHCITDRTFCTAAALLTLLCTNHQLSISDL</sequence>
<name>A0A2S8FHK8_9BACT</name>
<dbReference type="RefSeq" id="WP_105356749.1">
    <property type="nucleotide sequence ID" value="NZ_PUIB01000019.1"/>
</dbReference>
<comment type="caution">
    <text evidence="1">The sequence shown here is derived from an EMBL/GenBank/DDBJ whole genome shotgun (WGS) entry which is preliminary data.</text>
</comment>
<dbReference type="Proteomes" id="UP000239388">
    <property type="component" value="Unassembled WGS sequence"/>
</dbReference>
<dbReference type="AlphaFoldDB" id="A0A2S8FHK8"/>
<evidence type="ECO:0000313" key="1">
    <source>
        <dbReference type="EMBL" id="PQO31649.1"/>
    </source>
</evidence>
<evidence type="ECO:0000313" key="2">
    <source>
        <dbReference type="Proteomes" id="UP000239388"/>
    </source>
</evidence>
<gene>
    <name evidence="1" type="ORF">C5Y98_19735</name>
</gene>
<organism evidence="1 2">
    <name type="scientific">Blastopirellula marina</name>
    <dbReference type="NCBI Taxonomy" id="124"/>
    <lineage>
        <taxon>Bacteria</taxon>
        <taxon>Pseudomonadati</taxon>
        <taxon>Planctomycetota</taxon>
        <taxon>Planctomycetia</taxon>
        <taxon>Pirellulales</taxon>
        <taxon>Pirellulaceae</taxon>
        <taxon>Blastopirellula</taxon>
    </lineage>
</organism>